<organism evidence="3 4">
    <name type="scientific">Alkaliphilus serpentinus</name>
    <dbReference type="NCBI Taxonomy" id="1482731"/>
    <lineage>
        <taxon>Bacteria</taxon>
        <taxon>Bacillati</taxon>
        <taxon>Bacillota</taxon>
        <taxon>Clostridia</taxon>
        <taxon>Peptostreptococcales</taxon>
        <taxon>Natronincolaceae</taxon>
        <taxon>Alkaliphilus</taxon>
    </lineage>
</organism>
<dbReference type="Proteomes" id="UP000465601">
    <property type="component" value="Unassembled WGS sequence"/>
</dbReference>
<dbReference type="PANTHER" id="PTHR35848">
    <property type="entry name" value="OXALATE-BINDING PROTEIN"/>
    <property type="match status" value="1"/>
</dbReference>
<dbReference type="GO" id="GO:0046872">
    <property type="term" value="F:metal ion binding"/>
    <property type="evidence" value="ECO:0007669"/>
    <property type="project" value="UniProtKB-KW"/>
</dbReference>
<protein>
    <submittedName>
        <fullName evidence="3">Cupin domain-containing protein</fullName>
    </submittedName>
</protein>
<dbReference type="Pfam" id="PF07883">
    <property type="entry name" value="Cupin_2"/>
    <property type="match status" value="1"/>
</dbReference>
<dbReference type="PANTHER" id="PTHR35848:SF6">
    <property type="entry name" value="CUPIN TYPE-2 DOMAIN-CONTAINING PROTEIN"/>
    <property type="match status" value="1"/>
</dbReference>
<evidence type="ECO:0000256" key="1">
    <source>
        <dbReference type="ARBA" id="ARBA00022723"/>
    </source>
</evidence>
<dbReference type="Gene3D" id="2.60.120.10">
    <property type="entry name" value="Jelly Rolls"/>
    <property type="match status" value="1"/>
</dbReference>
<accession>A0A833MDM1</accession>
<comment type="caution">
    <text evidence="3">The sequence shown here is derived from an EMBL/GenBank/DDBJ whole genome shotgun (WGS) entry which is preliminary data.</text>
</comment>
<gene>
    <name evidence="3" type="ORF">F8153_10055</name>
</gene>
<feature type="domain" description="Cupin type-2" evidence="2">
    <location>
        <begin position="44"/>
        <end position="110"/>
    </location>
</feature>
<dbReference type="InterPro" id="IPR051610">
    <property type="entry name" value="GPI/OXD"/>
</dbReference>
<dbReference type="CDD" id="cd02221">
    <property type="entry name" value="cupin_TM1287-like"/>
    <property type="match status" value="1"/>
</dbReference>
<keyword evidence="1" id="KW-0479">Metal-binding</keyword>
<evidence type="ECO:0000313" key="3">
    <source>
        <dbReference type="EMBL" id="KAB3529171.1"/>
    </source>
</evidence>
<evidence type="ECO:0000259" key="2">
    <source>
        <dbReference type="Pfam" id="PF07883"/>
    </source>
</evidence>
<keyword evidence="4" id="KW-1185">Reference proteome</keyword>
<name>A0A833MDM1_9FIRM</name>
<dbReference type="InterPro" id="IPR011051">
    <property type="entry name" value="RmlC_Cupin_sf"/>
</dbReference>
<dbReference type="EMBL" id="WBZB01000036">
    <property type="protein sequence ID" value="KAB3529171.1"/>
    <property type="molecule type" value="Genomic_DNA"/>
</dbReference>
<dbReference type="InterPro" id="IPR014710">
    <property type="entry name" value="RmlC-like_jellyroll"/>
</dbReference>
<dbReference type="AlphaFoldDB" id="A0A833MDM1"/>
<dbReference type="OrthoDB" id="9797047at2"/>
<dbReference type="RefSeq" id="WP_151866227.1">
    <property type="nucleotide sequence ID" value="NZ_WBZB01000036.1"/>
</dbReference>
<dbReference type="SUPFAM" id="SSF51182">
    <property type="entry name" value="RmlC-like cupins"/>
    <property type="match status" value="1"/>
</dbReference>
<proteinExistence type="predicted"/>
<sequence length="116" mass="12758">MIKRKNELKVVTQKEFLGGKGTLQLTHFLEREDAYDSGRLFALSVLTPGSSIGYHTHTGDGETYFILKGRALVNDDGEEAVLEAGDVLITKNGSSHSIENIGDTDLEYIALILFDK</sequence>
<dbReference type="InterPro" id="IPR013096">
    <property type="entry name" value="Cupin_2"/>
</dbReference>
<reference evidence="3 4" key="1">
    <citation type="submission" date="2019-10" db="EMBL/GenBank/DDBJ databases">
        <title>Alkaliphilus serpentinus sp. nov. and Alkaliphilus pronyensis sp. nov., two novel anaerobic alkaliphilic species isolated from the serpentinized-hosted hydrothermal field of the Prony Bay (New Caledonia).</title>
        <authorList>
            <person name="Postec A."/>
        </authorList>
    </citation>
    <scope>NUCLEOTIDE SEQUENCE [LARGE SCALE GENOMIC DNA]</scope>
    <source>
        <strain evidence="3 4">LacT</strain>
    </source>
</reference>
<evidence type="ECO:0000313" key="4">
    <source>
        <dbReference type="Proteomes" id="UP000465601"/>
    </source>
</evidence>